<evidence type="ECO:0000256" key="1">
    <source>
        <dbReference type="ARBA" id="ARBA00000085"/>
    </source>
</evidence>
<evidence type="ECO:0000256" key="9">
    <source>
        <dbReference type="ARBA" id="ARBA00022777"/>
    </source>
</evidence>
<evidence type="ECO:0000259" key="14">
    <source>
        <dbReference type="PROSITE" id="PS50109"/>
    </source>
</evidence>
<keyword evidence="4" id="KW-1003">Cell membrane</keyword>
<evidence type="ECO:0000256" key="6">
    <source>
        <dbReference type="ARBA" id="ARBA00022679"/>
    </source>
</evidence>
<dbReference type="InterPro" id="IPR029151">
    <property type="entry name" value="Sensor-like_sf"/>
</dbReference>
<comment type="subcellular location">
    <subcellularLocation>
        <location evidence="2">Cell membrane</location>
        <topology evidence="2">Multi-pass membrane protein</topology>
    </subcellularLocation>
</comment>
<dbReference type="EC" id="2.7.13.3" evidence="3"/>
<dbReference type="Proteomes" id="UP000460561">
    <property type="component" value="Unassembled WGS sequence"/>
</dbReference>
<dbReference type="InterPro" id="IPR036890">
    <property type="entry name" value="HATPase_C_sf"/>
</dbReference>
<evidence type="ECO:0000313" key="15">
    <source>
        <dbReference type="EMBL" id="MXP26747.1"/>
    </source>
</evidence>
<dbReference type="PANTHER" id="PTHR43065:SF46">
    <property type="entry name" value="C4-DICARBOXYLATE TRANSPORT SENSOR PROTEIN DCTB"/>
    <property type="match status" value="1"/>
</dbReference>
<dbReference type="PIRSF" id="PIRSF036431">
    <property type="entry name" value="STHK_DctB"/>
    <property type="match status" value="1"/>
</dbReference>
<name>A0A845AB64_9SPHN</name>
<evidence type="ECO:0000256" key="4">
    <source>
        <dbReference type="ARBA" id="ARBA00022475"/>
    </source>
</evidence>
<dbReference type="EMBL" id="WTYQ01000004">
    <property type="protein sequence ID" value="MXP26747.1"/>
    <property type="molecule type" value="Genomic_DNA"/>
</dbReference>
<keyword evidence="5" id="KW-0597">Phosphoprotein</keyword>
<accession>A0A845AB64</accession>
<keyword evidence="11" id="KW-1133">Transmembrane helix</keyword>
<dbReference type="PANTHER" id="PTHR43065">
    <property type="entry name" value="SENSOR HISTIDINE KINASE"/>
    <property type="match status" value="1"/>
</dbReference>
<reference evidence="15 16" key="1">
    <citation type="submission" date="2019-12" db="EMBL/GenBank/DDBJ databases">
        <title>Genomic-based taxomic classification of the family Erythrobacteraceae.</title>
        <authorList>
            <person name="Xu L."/>
        </authorList>
    </citation>
    <scope>NUCLEOTIDE SEQUENCE [LARGE SCALE GENOMIC DNA]</scope>
    <source>
        <strain evidence="15 16">DSM 18604</strain>
    </source>
</reference>
<dbReference type="InterPro" id="IPR003661">
    <property type="entry name" value="HisK_dim/P_dom"/>
</dbReference>
<dbReference type="InterPro" id="IPR017055">
    <property type="entry name" value="Sig_transdc_His_kinase_DctB"/>
</dbReference>
<evidence type="ECO:0000256" key="10">
    <source>
        <dbReference type="ARBA" id="ARBA00022840"/>
    </source>
</evidence>
<comment type="catalytic activity">
    <reaction evidence="1">
        <text>ATP + protein L-histidine = ADP + protein N-phospho-L-histidine.</text>
        <dbReference type="EC" id="2.7.13.3"/>
    </reaction>
</comment>
<evidence type="ECO:0000256" key="3">
    <source>
        <dbReference type="ARBA" id="ARBA00012438"/>
    </source>
</evidence>
<dbReference type="PRINTS" id="PR00344">
    <property type="entry name" value="BCTRLSENSOR"/>
</dbReference>
<protein>
    <recommendedName>
        <fullName evidence="3">histidine kinase</fullName>
        <ecNumber evidence="3">2.7.13.3</ecNumber>
    </recommendedName>
</protein>
<keyword evidence="16" id="KW-1185">Reference proteome</keyword>
<dbReference type="PROSITE" id="PS50109">
    <property type="entry name" value="HIS_KIN"/>
    <property type="match status" value="1"/>
</dbReference>
<keyword evidence="10" id="KW-0067">ATP-binding</keyword>
<dbReference type="InterPro" id="IPR036097">
    <property type="entry name" value="HisK_dim/P_sf"/>
</dbReference>
<dbReference type="Gene3D" id="1.10.287.130">
    <property type="match status" value="1"/>
</dbReference>
<sequence length="581" mass="63558">MTKRHFLRRFGWLPIALVVTLAISLLAGHLAEQRELDSLRQSGRTDLQLRQDLLDSEIARYRLLPLALADDRDVGAAMAQQPGAIDALNRKFERLAKATGAAAIYAILPDGEAIAASNWREPTSFVGASYSFRNYFIDAVKNGEGSQFTLGTMSQKPGLYLSGRTQSGGVIVVKIDFREIERQWRVAGGITYAADAQGVIIITSRPEWRFRATRSLSREELAQFRSQIQDNKQRAALLRLRNAPGGLVSLPGNKERFLQVSLEDKTIGGTINLLIPVSNKVEPIANYVRLAAGLLAAVFFAALWGWRERAQRRAERMATAEARNTELEQAVTQRTAALEHAMEERVASEKRAAELREGLRQANRLATLGQVTASVAHETAQPVAAIRNYANNGETLLERGEVEQVRGNLQAIARLTERIGAVTSELRGFARKNPGVLRSVSLAEVVDGALLIMREQLSAVTFTSPAISPDLMVMAGKVRLEQVLVNILQNALEALDGVPNPKISVMLDKADDHVALEIRDNGPGVAPDIARDLFTPFVTSRASGLGLGLVIAHDIMVDFGGSLRLIPSAQGACFRMELKRP</sequence>
<keyword evidence="6" id="KW-0808">Transferase</keyword>
<keyword evidence="11" id="KW-0472">Membrane</keyword>
<dbReference type="Gene3D" id="3.30.450.20">
    <property type="entry name" value="PAS domain"/>
    <property type="match status" value="2"/>
</dbReference>
<keyword evidence="12" id="KW-0902">Two-component regulatory system</keyword>
<dbReference type="SMART" id="SM00388">
    <property type="entry name" value="HisKA"/>
    <property type="match status" value="1"/>
</dbReference>
<dbReference type="GO" id="GO:0000155">
    <property type="term" value="F:phosphorelay sensor kinase activity"/>
    <property type="evidence" value="ECO:0007669"/>
    <property type="project" value="InterPro"/>
</dbReference>
<dbReference type="InterPro" id="IPR003594">
    <property type="entry name" value="HATPase_dom"/>
</dbReference>
<dbReference type="SUPFAM" id="SSF47384">
    <property type="entry name" value="Homodimeric domain of signal transducing histidine kinase"/>
    <property type="match status" value="1"/>
</dbReference>
<keyword evidence="13" id="KW-0175">Coiled coil</keyword>
<dbReference type="Gene3D" id="3.30.565.10">
    <property type="entry name" value="Histidine kinase-like ATPase, C-terminal domain"/>
    <property type="match status" value="1"/>
</dbReference>
<dbReference type="Gene3D" id="6.10.250.3020">
    <property type="match status" value="1"/>
</dbReference>
<dbReference type="OrthoDB" id="9789238at2"/>
<evidence type="ECO:0000256" key="12">
    <source>
        <dbReference type="ARBA" id="ARBA00023012"/>
    </source>
</evidence>
<evidence type="ECO:0000313" key="16">
    <source>
        <dbReference type="Proteomes" id="UP000460561"/>
    </source>
</evidence>
<dbReference type="Pfam" id="PF02518">
    <property type="entry name" value="HATPase_c"/>
    <property type="match status" value="1"/>
</dbReference>
<dbReference type="SMART" id="SM00387">
    <property type="entry name" value="HATPase_c"/>
    <property type="match status" value="1"/>
</dbReference>
<comment type="caution">
    <text evidence="15">The sequence shown here is derived from an EMBL/GenBank/DDBJ whole genome shotgun (WGS) entry which is preliminary data.</text>
</comment>
<dbReference type="CDD" id="cd00082">
    <property type="entry name" value="HisKA"/>
    <property type="match status" value="1"/>
</dbReference>
<organism evidence="15 16">
    <name type="scientific">Altericroceibacterium indicum</name>
    <dbReference type="NCBI Taxonomy" id="374177"/>
    <lineage>
        <taxon>Bacteria</taxon>
        <taxon>Pseudomonadati</taxon>
        <taxon>Pseudomonadota</taxon>
        <taxon>Alphaproteobacteria</taxon>
        <taxon>Sphingomonadales</taxon>
        <taxon>Erythrobacteraceae</taxon>
        <taxon>Altericroceibacterium</taxon>
    </lineage>
</organism>
<dbReference type="GO" id="GO:0005886">
    <property type="term" value="C:plasma membrane"/>
    <property type="evidence" value="ECO:0007669"/>
    <property type="project" value="UniProtKB-SubCell"/>
</dbReference>
<gene>
    <name evidence="15" type="ORF">GRI39_11945</name>
</gene>
<keyword evidence="9 15" id="KW-0418">Kinase</keyword>
<proteinExistence type="predicted"/>
<evidence type="ECO:0000256" key="13">
    <source>
        <dbReference type="SAM" id="Coils"/>
    </source>
</evidence>
<feature type="domain" description="Histidine kinase" evidence="14">
    <location>
        <begin position="374"/>
        <end position="581"/>
    </location>
</feature>
<dbReference type="InterPro" id="IPR005467">
    <property type="entry name" value="His_kinase_dom"/>
</dbReference>
<keyword evidence="8" id="KW-0547">Nucleotide-binding</keyword>
<dbReference type="AlphaFoldDB" id="A0A845AB64"/>
<evidence type="ECO:0000256" key="2">
    <source>
        <dbReference type="ARBA" id="ARBA00004651"/>
    </source>
</evidence>
<keyword evidence="7" id="KW-0812">Transmembrane</keyword>
<dbReference type="SUPFAM" id="SSF55874">
    <property type="entry name" value="ATPase domain of HSP90 chaperone/DNA topoisomerase II/histidine kinase"/>
    <property type="match status" value="1"/>
</dbReference>
<evidence type="ECO:0000256" key="8">
    <source>
        <dbReference type="ARBA" id="ARBA00022741"/>
    </source>
</evidence>
<feature type="coiled-coil region" evidence="13">
    <location>
        <begin position="310"/>
        <end position="358"/>
    </location>
</feature>
<evidence type="ECO:0000256" key="5">
    <source>
        <dbReference type="ARBA" id="ARBA00022553"/>
    </source>
</evidence>
<dbReference type="GO" id="GO:0005524">
    <property type="term" value="F:ATP binding"/>
    <property type="evidence" value="ECO:0007669"/>
    <property type="project" value="UniProtKB-KW"/>
</dbReference>
<evidence type="ECO:0000256" key="11">
    <source>
        <dbReference type="ARBA" id="ARBA00022989"/>
    </source>
</evidence>
<evidence type="ECO:0000256" key="7">
    <source>
        <dbReference type="ARBA" id="ARBA00022692"/>
    </source>
</evidence>
<dbReference type="InterPro" id="IPR004358">
    <property type="entry name" value="Sig_transdc_His_kin-like_C"/>
</dbReference>
<dbReference type="RefSeq" id="WP_160739942.1">
    <property type="nucleotide sequence ID" value="NZ_WTYQ01000004.1"/>
</dbReference>
<dbReference type="SUPFAM" id="SSF103190">
    <property type="entry name" value="Sensory domain-like"/>
    <property type="match status" value="1"/>
</dbReference>